<feature type="transmembrane region" description="Helical" evidence="8">
    <location>
        <begin position="243"/>
        <end position="269"/>
    </location>
</feature>
<dbReference type="GO" id="GO:0016413">
    <property type="term" value="F:O-acetyltransferase activity"/>
    <property type="evidence" value="ECO:0007669"/>
    <property type="project" value="TreeGrafter"/>
</dbReference>
<dbReference type="AlphaFoldDB" id="A0AA37MCY9"/>
<evidence type="ECO:0000256" key="1">
    <source>
        <dbReference type="ARBA" id="ARBA00004651"/>
    </source>
</evidence>
<feature type="transmembrane region" description="Helical" evidence="8">
    <location>
        <begin position="281"/>
        <end position="298"/>
    </location>
</feature>
<dbReference type="EMBL" id="BPQM01000093">
    <property type="protein sequence ID" value="GJD80418.1"/>
    <property type="molecule type" value="Genomic_DNA"/>
</dbReference>
<dbReference type="InterPro" id="IPR002656">
    <property type="entry name" value="Acyl_transf_3_dom"/>
</dbReference>
<dbReference type="RefSeq" id="WP_238304271.1">
    <property type="nucleotide sequence ID" value="NZ_BPQM01000093.1"/>
</dbReference>
<dbReference type="Proteomes" id="UP001055108">
    <property type="component" value="Unassembled WGS sequence"/>
</dbReference>
<evidence type="ECO:0000256" key="2">
    <source>
        <dbReference type="ARBA" id="ARBA00007400"/>
    </source>
</evidence>
<feature type="transmembrane region" description="Helical" evidence="8">
    <location>
        <begin position="87"/>
        <end position="104"/>
    </location>
</feature>
<organism evidence="10 11">
    <name type="scientific">Methylobacterium gregans</name>
    <dbReference type="NCBI Taxonomy" id="374424"/>
    <lineage>
        <taxon>Bacteria</taxon>
        <taxon>Pseudomonadati</taxon>
        <taxon>Pseudomonadota</taxon>
        <taxon>Alphaproteobacteria</taxon>
        <taxon>Hyphomicrobiales</taxon>
        <taxon>Methylobacteriaceae</taxon>
        <taxon>Methylobacterium</taxon>
    </lineage>
</organism>
<dbReference type="GO" id="GO:0005886">
    <property type="term" value="C:plasma membrane"/>
    <property type="evidence" value="ECO:0007669"/>
    <property type="project" value="UniProtKB-SubCell"/>
</dbReference>
<feature type="transmembrane region" description="Helical" evidence="8">
    <location>
        <begin position="24"/>
        <end position="44"/>
    </location>
</feature>
<keyword evidence="6 8" id="KW-0472">Membrane</keyword>
<proteinExistence type="inferred from homology"/>
<feature type="transmembrane region" description="Helical" evidence="8">
    <location>
        <begin position="124"/>
        <end position="145"/>
    </location>
</feature>
<evidence type="ECO:0000256" key="4">
    <source>
        <dbReference type="ARBA" id="ARBA00022692"/>
    </source>
</evidence>
<feature type="domain" description="Acyltransferase 3" evidence="9">
    <location>
        <begin position="16"/>
        <end position="321"/>
    </location>
</feature>
<feature type="transmembrane region" description="Helical" evidence="8">
    <location>
        <begin position="181"/>
        <end position="198"/>
    </location>
</feature>
<keyword evidence="5 8" id="KW-1133">Transmembrane helix</keyword>
<feature type="transmembrane region" description="Helical" evidence="8">
    <location>
        <begin position="152"/>
        <end position="169"/>
    </location>
</feature>
<evidence type="ECO:0000313" key="11">
    <source>
        <dbReference type="Proteomes" id="UP001055108"/>
    </source>
</evidence>
<feature type="transmembrane region" description="Helical" evidence="8">
    <location>
        <begin position="210"/>
        <end position="231"/>
    </location>
</feature>
<dbReference type="PANTHER" id="PTHR40074:SF4">
    <property type="entry name" value="INNER MEMBRANE PROTEIN YCFT"/>
    <property type="match status" value="1"/>
</dbReference>
<name>A0AA37MCY9_9HYPH</name>
<comment type="subcellular location">
    <subcellularLocation>
        <location evidence="1">Cell membrane</location>
        <topology evidence="1">Multi-pass membrane protein</topology>
    </subcellularLocation>
</comment>
<evidence type="ECO:0000313" key="10">
    <source>
        <dbReference type="EMBL" id="GJD80418.1"/>
    </source>
</evidence>
<keyword evidence="3" id="KW-1003">Cell membrane</keyword>
<evidence type="ECO:0000259" key="9">
    <source>
        <dbReference type="Pfam" id="PF01757"/>
    </source>
</evidence>
<evidence type="ECO:0000256" key="6">
    <source>
        <dbReference type="ARBA" id="ARBA00023136"/>
    </source>
</evidence>
<feature type="region of interest" description="Disordered" evidence="7">
    <location>
        <begin position="349"/>
        <end position="371"/>
    </location>
</feature>
<comment type="similarity">
    <text evidence="2">Belongs to the acyltransferase 3 family.</text>
</comment>
<accession>A0AA37MCY9</accession>
<dbReference type="GO" id="GO:0009246">
    <property type="term" value="P:enterobacterial common antigen biosynthetic process"/>
    <property type="evidence" value="ECO:0007669"/>
    <property type="project" value="TreeGrafter"/>
</dbReference>
<keyword evidence="4 8" id="KW-0812">Transmembrane</keyword>
<dbReference type="PANTHER" id="PTHR40074">
    <property type="entry name" value="O-ACETYLTRANSFERASE WECH"/>
    <property type="match status" value="1"/>
</dbReference>
<sequence length="371" mass="38633">MGPGAGTTPEDNLRLAWVDVAKGLCILLVVTMHATLGTGVAMGGEGFLHPLVAFAQPFRIPAFFLLSGLFLGRVIGRGWRPFADKRVVHFAYFYGLWLLIQSVVKYGEIAGEGGPAAFLRHLALALVEPYASLWFIYLLAVFSVVTKLLRRLPGPALLGAAALLQVFPLQTPSYLVEEFCARYVFFVAGYLFAGRIFALAETVRARPGSVLGALALWALAQGGLALTPSAGPGSPALASLPGVGLLLGGAGALALVALAVLLTASGGPVARALRDCGNRSIAIYLAFFLPMAVTRALIVETGLITDVGVASLVVTASAALVPLIVERLVRGTRLSFLFRRPHALHLAGTGAAGRPDAPISSQPAHLGAGGP</sequence>
<evidence type="ECO:0000256" key="8">
    <source>
        <dbReference type="SAM" id="Phobius"/>
    </source>
</evidence>
<feature type="transmembrane region" description="Helical" evidence="8">
    <location>
        <begin position="56"/>
        <end position="75"/>
    </location>
</feature>
<gene>
    <name evidence="10" type="ORF">NBEOAGPD_3659</name>
</gene>
<reference evidence="10" key="2">
    <citation type="submission" date="2021-08" db="EMBL/GenBank/DDBJ databases">
        <authorList>
            <person name="Tani A."/>
            <person name="Ola A."/>
            <person name="Ogura Y."/>
            <person name="Katsura K."/>
            <person name="Hayashi T."/>
        </authorList>
    </citation>
    <scope>NUCLEOTIDE SEQUENCE</scope>
    <source>
        <strain evidence="10">NBRC 103626</strain>
    </source>
</reference>
<evidence type="ECO:0000256" key="7">
    <source>
        <dbReference type="SAM" id="MobiDB-lite"/>
    </source>
</evidence>
<comment type="caution">
    <text evidence="10">The sequence shown here is derived from an EMBL/GenBank/DDBJ whole genome shotgun (WGS) entry which is preliminary data.</text>
</comment>
<evidence type="ECO:0000256" key="3">
    <source>
        <dbReference type="ARBA" id="ARBA00022475"/>
    </source>
</evidence>
<evidence type="ECO:0000256" key="5">
    <source>
        <dbReference type="ARBA" id="ARBA00022989"/>
    </source>
</evidence>
<reference evidence="10" key="1">
    <citation type="journal article" date="2016" name="Front. Microbiol.">
        <title>Genome Sequence of the Piezophilic, Mesophilic Sulfate-Reducing Bacterium Desulfovibrio indicus J2T.</title>
        <authorList>
            <person name="Cao J."/>
            <person name="Maignien L."/>
            <person name="Shao Z."/>
            <person name="Alain K."/>
            <person name="Jebbar M."/>
        </authorList>
    </citation>
    <scope>NUCLEOTIDE SEQUENCE</scope>
    <source>
        <strain evidence="10">NBRC 103626</strain>
    </source>
</reference>
<protein>
    <recommendedName>
        <fullName evidence="9">Acyltransferase 3 domain-containing protein</fullName>
    </recommendedName>
</protein>
<dbReference type="Pfam" id="PF01757">
    <property type="entry name" value="Acyl_transf_3"/>
    <property type="match status" value="1"/>
</dbReference>
<keyword evidence="11" id="KW-1185">Reference proteome</keyword>
<feature type="transmembrane region" description="Helical" evidence="8">
    <location>
        <begin position="304"/>
        <end position="325"/>
    </location>
</feature>